<evidence type="ECO:0000256" key="1">
    <source>
        <dbReference type="ARBA" id="ARBA00022737"/>
    </source>
</evidence>
<dbReference type="InterPro" id="IPR051637">
    <property type="entry name" value="Ank_repeat_dom-contain_49"/>
</dbReference>
<feature type="compositionally biased region" description="Basic and acidic residues" evidence="4">
    <location>
        <begin position="613"/>
        <end position="629"/>
    </location>
</feature>
<evidence type="ECO:0000256" key="2">
    <source>
        <dbReference type="ARBA" id="ARBA00023043"/>
    </source>
</evidence>
<dbReference type="Pfam" id="PF12796">
    <property type="entry name" value="Ank_2"/>
    <property type="match status" value="6"/>
</dbReference>
<feature type="repeat" description="ANK" evidence="3">
    <location>
        <begin position="1040"/>
        <end position="1072"/>
    </location>
</feature>
<feature type="repeat" description="ANK" evidence="3">
    <location>
        <begin position="1382"/>
        <end position="1415"/>
    </location>
</feature>
<accession>A0AAD6EHW7</accession>
<keyword evidence="7" id="KW-1185">Reference proteome</keyword>
<feature type="region of interest" description="Disordered" evidence="4">
    <location>
        <begin position="651"/>
        <end position="674"/>
    </location>
</feature>
<proteinExistence type="predicted"/>
<feature type="domain" description="Nephrocystin 3-like N-terminal" evidence="5">
    <location>
        <begin position="98"/>
        <end position="272"/>
    </location>
</feature>
<feature type="region of interest" description="Disordered" evidence="4">
    <location>
        <begin position="613"/>
        <end position="636"/>
    </location>
</feature>
<dbReference type="Proteomes" id="UP001213799">
    <property type="component" value="Unassembled WGS sequence"/>
</dbReference>
<feature type="repeat" description="ANK" evidence="3">
    <location>
        <begin position="1110"/>
        <end position="1142"/>
    </location>
</feature>
<dbReference type="InterPro" id="IPR036770">
    <property type="entry name" value="Ankyrin_rpt-contain_sf"/>
</dbReference>
<dbReference type="PANTHER" id="PTHR24180">
    <property type="entry name" value="CYCLIN-DEPENDENT KINASE INHIBITOR 2C-RELATED"/>
    <property type="match status" value="1"/>
</dbReference>
<feature type="repeat" description="ANK" evidence="3">
    <location>
        <begin position="816"/>
        <end position="848"/>
    </location>
</feature>
<feature type="compositionally biased region" description="Basic and acidic residues" evidence="4">
    <location>
        <begin position="663"/>
        <end position="674"/>
    </location>
</feature>
<sequence length="1519" mass="167223">MERAQNFAGSFKTKAHQMNGNIFYGPVSFPATDKRDETHTASAQNDSMSESPIHVHDKIDGISGSGQSEILNWEECLQSLEFDESNDRERDIETQSAGTCEWLMKSPEYLRWVDEHGLLLIRGKPGCGKSTLLKFVLGQQTEAAAPLGSIVLSFFFYTSGTELQRSILGFFRSLLLQLLDQDEYSRPKFMKLCRKYCKPRERLQLKWQQVELETHFQKLVVDCSARRKILIFVDALDECSDKDRDRLISFIHGLRGQIESRLNRPGICVTCRPYPDGQIKADFQVRLEEENQNDIESFVEQKLRLSDESVTDIEELKRTLLSKAGGLFLWLVLIIQQIHHMSGKGLSLRRIKSELLGCPQELDRLYEGLLGDIQDDELLEACTLFQWVCFAIRSLSLDELRIAMTVHLSGSKGSLREYEDGDNPQLIPNEAKMRKRMIHLSRGLVDIGSTKLGNGKAIVGFHHDTIREFMLRKGLSYLNGRLHKPQSLTQIASVRLANTCLQYLSTEEICLACQESDILSRERFQFLGYAATYWVSHAVIADRGDLGEEIAWPTETILGVWINACKSLENSSSKTATEGTSLMHIAAEFGLQKLAKRILCTKEQRISGISSDRKLRMGDTSKSAAKDSTMKMARKGGQVKVNTMPARTRKLHPNTREGAGSWRKPDESSKEARERTMGFDKVGVGRGGTREVVKMGLKTVEEKGSEFLVNAQNKRGDSPLHLAAEHGSLEMVIFLYQWGSRTTKSNCDGCTPLYRASHNGHLEVVEFLYKHGADVHTATEDGWTPLCAASDSGHLEIVKFLYEHGADADIHTATKSGWTPLSAASDSGYLEIVKFLYDHGADADIHTATKSGWTPLCAASDSGHLEIVKFLYDHGADIYMPTKDGWTPLSTASNSGHLQSGWTPLSAASNSGYLQVVQFLYDHRADADIHKATKSGWTPLSAASNSGYLEIVQFLYEHGADADIHTATESGWTPLSAASNSGHLQVVKFLYDHGADADIHTATESGWTPLSAASNSGHLEIVQFLYEHGADADIHTATESGWTPLSAASNSGYLEIVQFLYEHGADADIHTATESGWTPLSAASNSGYLQVVQFLYDHRADADIHKATKSGWTPLCATSDSGYLEIVKFLYEHGADVHTATEDGWTPLCAASDSGHLEIVKFLYDHGADADIHTATESGWTPLSAASKSGHLQVVQFLYEHGANADIHTATESGRTPLSAASNSGYLQVVQFLYDHGADADIHTATKSGWTPLCAASDSGHLEIVKFLYKHGADVHTATEDGWTPLCAASDSGHLEIVKFLYDHGADADIHTATKSGWTPLSAASDSGHLEIVKFLCEHGARVEASDTCGRTSLFFASARSHMEVVQQLLSCGAVVNVKDQYGSTPLFAAVRNGHETAVMCLLALQGACVQFEDGFGHTLLWWARKSGNTKVTEAIIQFTEIRGIKVCESDLAVEASSMVTGGSTTWCDICTRFLSIGSAYHECSICLANDFVVCLECFEMGARCLDGSHELVWKGPVE</sequence>
<feature type="repeat" description="ANK" evidence="3">
    <location>
        <begin position="935"/>
        <end position="967"/>
    </location>
</feature>
<dbReference type="EMBL" id="JAQJAE010000001">
    <property type="protein sequence ID" value="KAJ5617363.1"/>
    <property type="molecule type" value="Genomic_DNA"/>
</dbReference>
<feature type="repeat" description="ANK" evidence="3">
    <location>
        <begin position="900"/>
        <end position="932"/>
    </location>
</feature>
<dbReference type="PROSITE" id="PS50088">
    <property type="entry name" value="ANK_REPEAT"/>
    <property type="match status" value="20"/>
</dbReference>
<dbReference type="Gene3D" id="3.40.50.300">
    <property type="entry name" value="P-loop containing nucleotide triphosphate hydrolases"/>
    <property type="match status" value="1"/>
</dbReference>
<evidence type="ECO:0000259" key="5">
    <source>
        <dbReference type="Pfam" id="PF24883"/>
    </source>
</evidence>
<dbReference type="InterPro" id="IPR002110">
    <property type="entry name" value="Ankyrin_rpt"/>
</dbReference>
<dbReference type="RefSeq" id="XP_056758530.1">
    <property type="nucleotide sequence ID" value="XM_056893535.1"/>
</dbReference>
<protein>
    <recommendedName>
        <fullName evidence="5">Nephrocystin 3-like N-terminal domain-containing protein</fullName>
    </recommendedName>
</protein>
<feature type="repeat" description="ANK" evidence="3">
    <location>
        <begin position="1349"/>
        <end position="1381"/>
    </location>
</feature>
<dbReference type="SUPFAM" id="SSF48403">
    <property type="entry name" value="Ankyrin repeat"/>
    <property type="match status" value="2"/>
</dbReference>
<feature type="repeat" description="ANK" evidence="3">
    <location>
        <begin position="970"/>
        <end position="1002"/>
    </location>
</feature>
<evidence type="ECO:0000313" key="6">
    <source>
        <dbReference type="EMBL" id="KAJ5617363.1"/>
    </source>
</evidence>
<dbReference type="Pfam" id="PF13637">
    <property type="entry name" value="Ank_4"/>
    <property type="match status" value="3"/>
</dbReference>
<name>A0AAD6EHW7_9EURO</name>
<dbReference type="Gene3D" id="1.25.40.20">
    <property type="entry name" value="Ankyrin repeat-containing domain"/>
    <property type="match status" value="7"/>
</dbReference>
<feature type="repeat" description="ANK" evidence="3">
    <location>
        <begin position="1316"/>
        <end position="1348"/>
    </location>
</feature>
<dbReference type="PROSITE" id="PS50297">
    <property type="entry name" value="ANK_REP_REGION"/>
    <property type="match status" value="19"/>
</dbReference>
<feature type="repeat" description="ANK" evidence="3">
    <location>
        <begin position="1075"/>
        <end position="1107"/>
    </location>
</feature>
<feature type="repeat" description="ANK" evidence="3">
    <location>
        <begin position="715"/>
        <end position="747"/>
    </location>
</feature>
<gene>
    <name evidence="6" type="ORF">N7537_002477</name>
</gene>
<dbReference type="PRINTS" id="PR01415">
    <property type="entry name" value="ANKYRIN"/>
</dbReference>
<feature type="repeat" description="ANK" evidence="3">
    <location>
        <begin position="781"/>
        <end position="813"/>
    </location>
</feature>
<dbReference type="InterPro" id="IPR027417">
    <property type="entry name" value="P-loop_NTPase"/>
</dbReference>
<organism evidence="6 7">
    <name type="scientific">Penicillium hordei</name>
    <dbReference type="NCBI Taxonomy" id="40994"/>
    <lineage>
        <taxon>Eukaryota</taxon>
        <taxon>Fungi</taxon>
        <taxon>Dikarya</taxon>
        <taxon>Ascomycota</taxon>
        <taxon>Pezizomycotina</taxon>
        <taxon>Eurotiomycetes</taxon>
        <taxon>Eurotiomycetidae</taxon>
        <taxon>Eurotiales</taxon>
        <taxon>Aspergillaceae</taxon>
        <taxon>Penicillium</taxon>
    </lineage>
</organism>
<evidence type="ECO:0000313" key="7">
    <source>
        <dbReference type="Proteomes" id="UP001213799"/>
    </source>
</evidence>
<feature type="repeat" description="ANK" evidence="3">
    <location>
        <begin position="1178"/>
        <end position="1210"/>
    </location>
</feature>
<feature type="repeat" description="ANK" evidence="3">
    <location>
        <begin position="1248"/>
        <end position="1280"/>
    </location>
</feature>
<reference evidence="6" key="2">
    <citation type="submission" date="2023-01" db="EMBL/GenBank/DDBJ databases">
        <authorList>
            <person name="Petersen C."/>
        </authorList>
    </citation>
    <scope>NUCLEOTIDE SEQUENCE</scope>
    <source>
        <strain evidence="6">IBT 12815</strain>
    </source>
</reference>
<dbReference type="GeneID" id="81583777"/>
<dbReference type="PANTHER" id="PTHR24180:SF45">
    <property type="entry name" value="POLY [ADP-RIBOSE] POLYMERASE TANKYRASE"/>
    <property type="match status" value="1"/>
</dbReference>
<evidence type="ECO:0000256" key="4">
    <source>
        <dbReference type="SAM" id="MobiDB-lite"/>
    </source>
</evidence>
<feature type="repeat" description="ANK" evidence="3">
    <location>
        <begin position="1005"/>
        <end position="1037"/>
    </location>
</feature>
<keyword evidence="2 3" id="KW-0040">ANK repeat</keyword>
<dbReference type="InterPro" id="IPR056884">
    <property type="entry name" value="NPHP3-like_N"/>
</dbReference>
<dbReference type="Pfam" id="PF24883">
    <property type="entry name" value="NPHP3_N"/>
    <property type="match status" value="1"/>
</dbReference>
<feature type="repeat" description="ANK" evidence="3">
    <location>
        <begin position="1213"/>
        <end position="1245"/>
    </location>
</feature>
<evidence type="ECO:0000256" key="3">
    <source>
        <dbReference type="PROSITE-ProRule" id="PRU00023"/>
    </source>
</evidence>
<feature type="repeat" description="ANK" evidence="3">
    <location>
        <begin position="1281"/>
        <end position="1313"/>
    </location>
</feature>
<dbReference type="SMART" id="SM00248">
    <property type="entry name" value="ANK"/>
    <property type="match status" value="21"/>
</dbReference>
<dbReference type="SUPFAM" id="SSF52540">
    <property type="entry name" value="P-loop containing nucleoside triphosphate hydrolases"/>
    <property type="match status" value="1"/>
</dbReference>
<feature type="repeat" description="ANK" evidence="3">
    <location>
        <begin position="1143"/>
        <end position="1175"/>
    </location>
</feature>
<feature type="repeat" description="ANK" evidence="3">
    <location>
        <begin position="748"/>
        <end position="780"/>
    </location>
</feature>
<feature type="repeat" description="ANK" evidence="3">
    <location>
        <begin position="851"/>
        <end position="883"/>
    </location>
</feature>
<keyword evidence="1" id="KW-0677">Repeat</keyword>
<comment type="caution">
    <text evidence="6">The sequence shown here is derived from an EMBL/GenBank/DDBJ whole genome shotgun (WGS) entry which is preliminary data.</text>
</comment>
<reference evidence="6" key="1">
    <citation type="journal article" date="2023" name="IMA Fungus">
        <title>Comparative genomic study of the Penicillium genus elucidates a diverse pangenome and 15 lateral gene transfer events.</title>
        <authorList>
            <person name="Petersen C."/>
            <person name="Sorensen T."/>
            <person name="Nielsen M.R."/>
            <person name="Sondergaard T.E."/>
            <person name="Sorensen J.L."/>
            <person name="Fitzpatrick D.A."/>
            <person name="Frisvad J.C."/>
            <person name="Nielsen K.L."/>
        </authorList>
    </citation>
    <scope>NUCLEOTIDE SEQUENCE</scope>
    <source>
        <strain evidence="6">IBT 12815</strain>
    </source>
</reference>
<dbReference type="Pfam" id="PF00023">
    <property type="entry name" value="Ank"/>
    <property type="match status" value="2"/>
</dbReference>